<dbReference type="PANTHER" id="PTHR34413">
    <property type="entry name" value="PROPHAGE TAIL FIBER ASSEMBLY PROTEIN HOMOLOG TFAE-RELATED-RELATED"/>
    <property type="match status" value="1"/>
</dbReference>
<protein>
    <submittedName>
        <fullName evidence="1">Tail fiber protein of a prophage</fullName>
    </submittedName>
</protein>
<dbReference type="RefSeq" id="WP_099141608.1">
    <property type="nucleotide sequence ID" value="NZ_CAWNOR010000130.1"/>
</dbReference>
<accession>A0A2D0LDJ2</accession>
<gene>
    <name evidence="1" type="ORF">Xkoz_01542</name>
</gene>
<sequence length="206" mass="23373">MAKYTTHIQLAEFDENGLAIEAGWAEVYLCHAQSQEFLGKSYDRVPRGFSVVADAYLDAPELPKSDDVAICRAPDGKSWMHVPDYRGKTVYHTETREKIVVDYIGELKPVHTLLAPQTPFDNWDETRWVTDNAALKSHHIQQAEQQKLSLQQQADIAIAPLQDAVDLNIATDAEKSALTEWRKYRVLLNRVDCATAPDIQWPEQPE</sequence>
<dbReference type="InterPro" id="IPR003458">
    <property type="entry name" value="Phage_T4_Gp38_tail_assem"/>
</dbReference>
<evidence type="ECO:0000313" key="1">
    <source>
        <dbReference type="EMBL" id="PHM73720.1"/>
    </source>
</evidence>
<dbReference type="PANTHER" id="PTHR34413:SF2">
    <property type="entry name" value="PROPHAGE TAIL FIBER ASSEMBLY PROTEIN HOMOLOG TFAE-RELATED"/>
    <property type="match status" value="1"/>
</dbReference>
<name>A0A2D0LDJ2_9GAMM</name>
<keyword evidence="2" id="KW-1185">Reference proteome</keyword>
<dbReference type="InterPro" id="IPR051220">
    <property type="entry name" value="TFA_Chaperone"/>
</dbReference>
<evidence type="ECO:0000313" key="2">
    <source>
        <dbReference type="Proteomes" id="UP000221101"/>
    </source>
</evidence>
<dbReference type="Pfam" id="PF02413">
    <property type="entry name" value="Caudo_TAP"/>
    <property type="match status" value="1"/>
</dbReference>
<proteinExistence type="predicted"/>
<dbReference type="EMBL" id="NJCX01000009">
    <property type="protein sequence ID" value="PHM73720.1"/>
    <property type="molecule type" value="Genomic_DNA"/>
</dbReference>
<organism evidence="1 2">
    <name type="scientific">Xenorhabdus kozodoii</name>
    <dbReference type="NCBI Taxonomy" id="351676"/>
    <lineage>
        <taxon>Bacteria</taxon>
        <taxon>Pseudomonadati</taxon>
        <taxon>Pseudomonadota</taxon>
        <taxon>Gammaproteobacteria</taxon>
        <taxon>Enterobacterales</taxon>
        <taxon>Morganellaceae</taxon>
        <taxon>Xenorhabdus</taxon>
    </lineage>
</organism>
<dbReference type="AlphaFoldDB" id="A0A2D0LDJ2"/>
<dbReference type="Proteomes" id="UP000221101">
    <property type="component" value="Unassembled WGS sequence"/>
</dbReference>
<comment type="caution">
    <text evidence="1">The sequence shown here is derived from an EMBL/GenBank/DDBJ whole genome shotgun (WGS) entry which is preliminary data.</text>
</comment>
<dbReference type="OrthoDB" id="8596093at2"/>
<reference evidence="1 2" key="1">
    <citation type="journal article" date="2017" name="Nat. Microbiol.">
        <title>Natural product diversity associated with the nematode symbionts Photorhabdus and Xenorhabdus.</title>
        <authorList>
            <person name="Tobias N.J."/>
            <person name="Wolff H."/>
            <person name="Djahanschiri B."/>
            <person name="Grundmann F."/>
            <person name="Kronenwerth M."/>
            <person name="Shi Y.M."/>
            <person name="Simonyi S."/>
            <person name="Grun P."/>
            <person name="Shapiro-Ilan D."/>
            <person name="Pidot S.J."/>
            <person name="Stinear T.P."/>
            <person name="Ebersberger I."/>
            <person name="Bode H.B."/>
        </authorList>
    </citation>
    <scope>NUCLEOTIDE SEQUENCE [LARGE SCALE GENOMIC DNA]</scope>
    <source>
        <strain evidence="1 2">DSM 17907</strain>
    </source>
</reference>